<dbReference type="PANTHER" id="PTHR10803:SF3">
    <property type="entry name" value="ATPASE GET3"/>
    <property type="match status" value="1"/>
</dbReference>
<dbReference type="InterPro" id="IPR016300">
    <property type="entry name" value="ATPase_ArsA/GET3"/>
</dbReference>
<reference evidence="4 5" key="1">
    <citation type="journal article" date="2019" name="Int. J. Syst. Evol. Microbiol.">
        <title>The Global Catalogue of Microorganisms (GCM) 10K type strain sequencing project: providing services to taxonomists for standard genome sequencing and annotation.</title>
        <authorList>
            <consortium name="The Broad Institute Genomics Platform"/>
            <consortium name="The Broad Institute Genome Sequencing Center for Infectious Disease"/>
            <person name="Wu L."/>
            <person name="Ma J."/>
        </authorList>
    </citation>
    <scope>NUCLEOTIDE SEQUENCE [LARGE SCALE GENOMIC DNA]</scope>
    <source>
        <strain evidence="4 5">JCM 16221</strain>
    </source>
</reference>
<dbReference type="InterPro" id="IPR027417">
    <property type="entry name" value="P-loop_NTPase"/>
</dbReference>
<dbReference type="Proteomes" id="UP001501218">
    <property type="component" value="Unassembled WGS sequence"/>
</dbReference>
<organism evidence="4 5">
    <name type="scientific">Saccharopolyspora halophila</name>
    <dbReference type="NCBI Taxonomy" id="405551"/>
    <lineage>
        <taxon>Bacteria</taxon>
        <taxon>Bacillati</taxon>
        <taxon>Actinomycetota</taxon>
        <taxon>Actinomycetes</taxon>
        <taxon>Pseudonocardiales</taxon>
        <taxon>Pseudonocardiaceae</taxon>
        <taxon>Saccharopolyspora</taxon>
    </lineage>
</organism>
<protein>
    <submittedName>
        <fullName evidence="4">ArsA family ATPase</fullName>
    </submittedName>
</protein>
<dbReference type="InterPro" id="IPR040612">
    <property type="entry name" value="ArsA_HSP20-like"/>
</dbReference>
<feature type="domain" description="ArsA HSP20-like" evidence="3">
    <location>
        <begin position="334"/>
        <end position="396"/>
    </location>
</feature>
<keyword evidence="5" id="KW-1185">Reference proteome</keyword>
<gene>
    <name evidence="4" type="ORF">GCM10009854_15610</name>
</gene>
<dbReference type="Gene3D" id="3.40.50.300">
    <property type="entry name" value="P-loop containing nucleotide triphosphate hydrolases"/>
    <property type="match status" value="1"/>
</dbReference>
<dbReference type="CDD" id="cd02035">
    <property type="entry name" value="ArsA"/>
    <property type="match status" value="1"/>
</dbReference>
<evidence type="ECO:0000256" key="1">
    <source>
        <dbReference type="ARBA" id="ARBA00011040"/>
    </source>
</evidence>
<feature type="domain" description="ArsA/GET3 Anion-transporting ATPase-like" evidence="2">
    <location>
        <begin position="1"/>
        <end position="309"/>
    </location>
</feature>
<evidence type="ECO:0000313" key="4">
    <source>
        <dbReference type="EMBL" id="GAA2340082.1"/>
    </source>
</evidence>
<dbReference type="EMBL" id="BAAARA010000004">
    <property type="protein sequence ID" value="GAA2340082.1"/>
    <property type="molecule type" value="Genomic_DNA"/>
</dbReference>
<dbReference type="Gene3D" id="2.60.40.790">
    <property type="match status" value="1"/>
</dbReference>
<dbReference type="SUPFAM" id="SSF52540">
    <property type="entry name" value="P-loop containing nucleoside triphosphate hydrolases"/>
    <property type="match status" value="1"/>
</dbReference>
<dbReference type="Pfam" id="PF02374">
    <property type="entry name" value="ArsA_ATPase"/>
    <property type="match status" value="1"/>
</dbReference>
<dbReference type="PANTHER" id="PTHR10803">
    <property type="entry name" value="ARSENICAL PUMP-DRIVING ATPASE ARSENITE-TRANSLOCATING ATPASE"/>
    <property type="match status" value="1"/>
</dbReference>
<evidence type="ECO:0000259" key="3">
    <source>
        <dbReference type="Pfam" id="PF17886"/>
    </source>
</evidence>
<accession>A0ABN3FXX9</accession>
<dbReference type="RefSeq" id="WP_344128261.1">
    <property type="nucleotide sequence ID" value="NZ_BAAARA010000004.1"/>
</dbReference>
<dbReference type="InterPro" id="IPR008978">
    <property type="entry name" value="HSP20-like_chaperone"/>
</dbReference>
<comment type="similarity">
    <text evidence="1">Belongs to the arsA ATPase family.</text>
</comment>
<name>A0ABN3FXX9_9PSEU</name>
<dbReference type="InterPro" id="IPR025723">
    <property type="entry name" value="ArsA/GET3_ATPase-like"/>
</dbReference>
<proteinExistence type="inferred from homology"/>
<evidence type="ECO:0000313" key="5">
    <source>
        <dbReference type="Proteomes" id="UP001501218"/>
    </source>
</evidence>
<dbReference type="Pfam" id="PF17886">
    <property type="entry name" value="ArsA_HSP20"/>
    <property type="match status" value="1"/>
</dbReference>
<evidence type="ECO:0000259" key="2">
    <source>
        <dbReference type="Pfam" id="PF02374"/>
    </source>
</evidence>
<comment type="caution">
    <text evidence="4">The sequence shown here is derived from an EMBL/GenBank/DDBJ whole genome shotgun (WGS) entry which is preliminary data.</text>
</comment>
<sequence length="405" mass="42958">MRILLFTGKGGVGKTTLAAATAARVAGQGGKVLTVSTDPAHSLADALGTELGAQPREVRLAETGTALHAAEVHTRELLDGNWGELREHLQTLLHGAGVGEVDAEELTVLPGVEDLLALTEVHRLASSGLWDTVIVDCGPTAETLRLLALPESLAGYLERLFPAHRRAVRGLLAGVAGSDRLDRWDAVADGLGRLAERLAALKDMLTAEGTSVRLVLTPESVVAAETRRTLTALALQQIRVDGLVANRLVPHPGSSRSTAAGWMRTRRAEQEEVLDSLREAADVPLRCAAHRAREPIGTGALLELGAELYGDADPLENTSSAPTMRVGGGGRSLDSEYTLLVGLPLHPAAEVDLARIGDELAITVDGRRRLVMLPAVLQRCVVTSAVAGDDGLTVRFRPDPELWMR</sequence>
<dbReference type="NCBIfam" id="TIGR00345">
    <property type="entry name" value="GET3_arsA_TRC40"/>
    <property type="match status" value="1"/>
</dbReference>